<comment type="subcellular location">
    <subcellularLocation>
        <location evidence="2 13">Cytoplasm</location>
    </subcellularLocation>
</comment>
<dbReference type="SMART" id="SM00072">
    <property type="entry name" value="GuKc"/>
    <property type="match status" value="1"/>
</dbReference>
<evidence type="ECO:0000256" key="10">
    <source>
        <dbReference type="ARBA" id="ARBA00022840"/>
    </source>
</evidence>
<dbReference type="InterPro" id="IPR027417">
    <property type="entry name" value="P-loop_NTPase"/>
</dbReference>
<dbReference type="FunFam" id="3.30.63.10:FF:000005">
    <property type="entry name" value="Guanylate kinase"/>
    <property type="match status" value="1"/>
</dbReference>
<dbReference type="NCBIfam" id="TIGR03263">
    <property type="entry name" value="guanyl_kin"/>
    <property type="match status" value="1"/>
</dbReference>
<keyword evidence="10 13" id="KW-0067">ATP-binding</keyword>
<keyword evidence="8 13" id="KW-0547">Nucleotide-binding</keyword>
<comment type="function">
    <text evidence="1 13">Essential for recycling GMP and indirectly, cGMP.</text>
</comment>
<dbReference type="PANTHER" id="PTHR23117:SF13">
    <property type="entry name" value="GUANYLATE KINASE"/>
    <property type="match status" value="1"/>
</dbReference>
<evidence type="ECO:0000256" key="7">
    <source>
        <dbReference type="ARBA" id="ARBA00022679"/>
    </source>
</evidence>
<evidence type="ECO:0000313" key="15">
    <source>
        <dbReference type="EMBL" id="ACZ09789.1"/>
    </source>
</evidence>
<evidence type="ECO:0000256" key="13">
    <source>
        <dbReference type="HAMAP-Rule" id="MF_00328"/>
    </source>
</evidence>
<dbReference type="PROSITE" id="PS50052">
    <property type="entry name" value="GUANYLATE_KINASE_2"/>
    <property type="match status" value="1"/>
</dbReference>
<comment type="similarity">
    <text evidence="3 13">Belongs to the guanylate kinase family.</text>
</comment>
<dbReference type="PROSITE" id="PS00856">
    <property type="entry name" value="GUANYLATE_KINASE_1"/>
    <property type="match status" value="1"/>
</dbReference>
<keyword evidence="16" id="KW-1185">Reference proteome</keyword>
<evidence type="ECO:0000256" key="8">
    <source>
        <dbReference type="ARBA" id="ARBA00022741"/>
    </source>
</evidence>
<dbReference type="KEGG" id="str:Sterm_2946"/>
<dbReference type="InterPro" id="IPR008145">
    <property type="entry name" value="GK/Ca_channel_bsu"/>
</dbReference>
<name>D1ANI5_SEBTE</name>
<evidence type="ECO:0000256" key="9">
    <source>
        <dbReference type="ARBA" id="ARBA00022777"/>
    </source>
</evidence>
<evidence type="ECO:0000256" key="4">
    <source>
        <dbReference type="ARBA" id="ARBA00012961"/>
    </source>
</evidence>
<evidence type="ECO:0000256" key="11">
    <source>
        <dbReference type="ARBA" id="ARBA00030128"/>
    </source>
</evidence>
<evidence type="ECO:0000256" key="6">
    <source>
        <dbReference type="ARBA" id="ARBA00022490"/>
    </source>
</evidence>
<comment type="catalytic activity">
    <reaction evidence="12 13">
        <text>GMP + ATP = GDP + ADP</text>
        <dbReference type="Rhea" id="RHEA:20780"/>
        <dbReference type="ChEBI" id="CHEBI:30616"/>
        <dbReference type="ChEBI" id="CHEBI:58115"/>
        <dbReference type="ChEBI" id="CHEBI:58189"/>
        <dbReference type="ChEBI" id="CHEBI:456216"/>
        <dbReference type="EC" id="2.7.4.8"/>
    </reaction>
</comment>
<sequence>MKGKLIVVSGPSGAGKSTVTKIARDKLHIPLTISATTRKPRQDETDGKDYYFLTEEEFMKRVNNDEFFEWAKVHDNYYGTLKSEVEKKREEGNTVLLEIDVQGGLIVKKKDPSAVLVFFKAPDDKELEGRLRNRGSDSEEIIRKRLENALKEMEYEKEYDYSIINISIDQSYQELSDIINH</sequence>
<dbReference type="InterPro" id="IPR008144">
    <property type="entry name" value="Guanylate_kin-like_dom"/>
</dbReference>
<evidence type="ECO:0000256" key="5">
    <source>
        <dbReference type="ARBA" id="ARBA00016296"/>
    </source>
</evidence>
<dbReference type="Gene3D" id="3.40.50.300">
    <property type="entry name" value="P-loop containing nucleotide triphosphate hydrolases"/>
    <property type="match status" value="1"/>
</dbReference>
<dbReference type="Pfam" id="PF00625">
    <property type="entry name" value="Guanylate_kin"/>
    <property type="match status" value="1"/>
</dbReference>
<evidence type="ECO:0000313" key="16">
    <source>
        <dbReference type="Proteomes" id="UP000000845"/>
    </source>
</evidence>
<accession>D1ANI5</accession>
<dbReference type="GO" id="GO:0004385">
    <property type="term" value="F:GMP kinase activity"/>
    <property type="evidence" value="ECO:0007669"/>
    <property type="project" value="UniProtKB-UniRule"/>
</dbReference>
<keyword evidence="7 13" id="KW-0808">Transferase</keyword>
<evidence type="ECO:0000256" key="1">
    <source>
        <dbReference type="ARBA" id="ARBA00003531"/>
    </source>
</evidence>
<dbReference type="GO" id="GO:0005524">
    <property type="term" value="F:ATP binding"/>
    <property type="evidence" value="ECO:0007669"/>
    <property type="project" value="UniProtKB-UniRule"/>
</dbReference>
<dbReference type="GO" id="GO:0005829">
    <property type="term" value="C:cytosol"/>
    <property type="evidence" value="ECO:0007669"/>
    <property type="project" value="TreeGrafter"/>
</dbReference>
<dbReference type="EC" id="2.7.4.8" evidence="4 13"/>
<dbReference type="SUPFAM" id="SSF52540">
    <property type="entry name" value="P-loop containing nucleoside triphosphate hydrolases"/>
    <property type="match status" value="1"/>
</dbReference>
<evidence type="ECO:0000256" key="2">
    <source>
        <dbReference type="ARBA" id="ARBA00004496"/>
    </source>
</evidence>
<feature type="binding site" evidence="13">
    <location>
        <begin position="10"/>
        <end position="17"/>
    </location>
    <ligand>
        <name>ATP</name>
        <dbReference type="ChEBI" id="CHEBI:30616"/>
    </ligand>
</feature>
<keyword evidence="6 13" id="KW-0963">Cytoplasm</keyword>
<organism evidence="15 16">
    <name type="scientific">Sebaldella termitidis (strain ATCC 33386 / NCTC 11300)</name>
    <dbReference type="NCBI Taxonomy" id="526218"/>
    <lineage>
        <taxon>Bacteria</taxon>
        <taxon>Fusobacteriati</taxon>
        <taxon>Fusobacteriota</taxon>
        <taxon>Fusobacteriia</taxon>
        <taxon>Fusobacteriales</taxon>
        <taxon>Leptotrichiaceae</taxon>
        <taxon>Sebaldella</taxon>
    </lineage>
</organism>
<dbReference type="STRING" id="526218.Sterm_2946"/>
<evidence type="ECO:0000256" key="3">
    <source>
        <dbReference type="ARBA" id="ARBA00005790"/>
    </source>
</evidence>
<gene>
    <name evidence="13" type="primary">gmk</name>
    <name evidence="15" type="ordered locus">Sterm_2946</name>
</gene>
<dbReference type="CDD" id="cd00071">
    <property type="entry name" value="GMPK"/>
    <property type="match status" value="1"/>
</dbReference>
<dbReference type="InterPro" id="IPR017665">
    <property type="entry name" value="Guanylate_kinase"/>
</dbReference>
<dbReference type="eggNOG" id="COG0194">
    <property type="taxonomic scope" value="Bacteria"/>
</dbReference>
<feature type="domain" description="Guanylate kinase-like" evidence="14">
    <location>
        <begin position="3"/>
        <end position="180"/>
    </location>
</feature>
<keyword evidence="9 13" id="KW-0418">Kinase</keyword>
<dbReference type="HAMAP" id="MF_00328">
    <property type="entry name" value="Guanylate_kinase"/>
    <property type="match status" value="1"/>
</dbReference>
<protein>
    <recommendedName>
        <fullName evidence="5 13">Guanylate kinase</fullName>
        <ecNumber evidence="4 13">2.7.4.8</ecNumber>
    </recommendedName>
    <alternativeName>
        <fullName evidence="11 13">GMP kinase</fullName>
    </alternativeName>
</protein>
<dbReference type="Gene3D" id="3.30.63.10">
    <property type="entry name" value="Guanylate Kinase phosphate binding domain"/>
    <property type="match status" value="1"/>
</dbReference>
<reference evidence="15 16" key="2">
    <citation type="journal article" date="2010" name="Stand. Genomic Sci.">
        <title>Complete genome sequence of Sebaldella termitidis type strain (NCTC 11300).</title>
        <authorList>
            <person name="Harmon-Smith M."/>
            <person name="Celia L."/>
            <person name="Chertkov O."/>
            <person name="Lapidus A."/>
            <person name="Copeland A."/>
            <person name="Glavina Del Rio T."/>
            <person name="Nolan M."/>
            <person name="Lucas S."/>
            <person name="Tice H."/>
            <person name="Cheng J.F."/>
            <person name="Han C."/>
            <person name="Detter J.C."/>
            <person name="Bruce D."/>
            <person name="Goodwin L."/>
            <person name="Pitluck S."/>
            <person name="Pati A."/>
            <person name="Liolios K."/>
            <person name="Ivanova N."/>
            <person name="Mavromatis K."/>
            <person name="Mikhailova N."/>
            <person name="Chen A."/>
            <person name="Palaniappan K."/>
            <person name="Land M."/>
            <person name="Hauser L."/>
            <person name="Chang Y.J."/>
            <person name="Jeffries C.D."/>
            <person name="Brettin T."/>
            <person name="Goker M."/>
            <person name="Beck B."/>
            <person name="Bristow J."/>
            <person name="Eisen J.A."/>
            <person name="Markowitz V."/>
            <person name="Hugenholtz P."/>
            <person name="Kyrpides N.C."/>
            <person name="Klenk H.P."/>
            <person name="Chen F."/>
        </authorList>
    </citation>
    <scope>NUCLEOTIDE SEQUENCE [LARGE SCALE GENOMIC DNA]</scope>
    <source>
        <strain evidence="16">ATCC 33386 / NCTC 11300</strain>
    </source>
</reference>
<dbReference type="InterPro" id="IPR020590">
    <property type="entry name" value="Guanylate_kinase_CS"/>
</dbReference>
<evidence type="ECO:0000259" key="14">
    <source>
        <dbReference type="PROSITE" id="PS50052"/>
    </source>
</evidence>
<proteinExistence type="inferred from homology"/>
<dbReference type="EMBL" id="CP001739">
    <property type="protein sequence ID" value="ACZ09789.1"/>
    <property type="molecule type" value="Genomic_DNA"/>
</dbReference>
<reference evidence="16" key="1">
    <citation type="submission" date="2009-09" db="EMBL/GenBank/DDBJ databases">
        <title>The complete chromosome of Sebaldella termitidis ATCC 33386.</title>
        <authorList>
            <consortium name="US DOE Joint Genome Institute (JGI-PGF)"/>
            <person name="Lucas S."/>
            <person name="Copeland A."/>
            <person name="Lapidus A."/>
            <person name="Glavina del Rio T."/>
            <person name="Dalin E."/>
            <person name="Tice H."/>
            <person name="Bruce D."/>
            <person name="Goodwin L."/>
            <person name="Pitluck S."/>
            <person name="Kyrpides N."/>
            <person name="Mavromatis K."/>
            <person name="Ivanova N."/>
            <person name="Mikhailova N."/>
            <person name="Sims D."/>
            <person name="Meincke L."/>
            <person name="Brettin T."/>
            <person name="Detter J.C."/>
            <person name="Han C."/>
            <person name="Larimer F."/>
            <person name="Land M."/>
            <person name="Hauser L."/>
            <person name="Markowitz V."/>
            <person name="Cheng J.F."/>
            <person name="Hugenholtz P."/>
            <person name="Woyke T."/>
            <person name="Wu D."/>
            <person name="Eisen J.A."/>
        </authorList>
    </citation>
    <scope>NUCLEOTIDE SEQUENCE [LARGE SCALE GENOMIC DNA]</scope>
    <source>
        <strain evidence="16">ATCC 33386 / NCTC 11300</strain>
    </source>
</reference>
<dbReference type="HOGENOM" id="CLU_001715_1_2_0"/>
<dbReference type="PANTHER" id="PTHR23117">
    <property type="entry name" value="GUANYLATE KINASE-RELATED"/>
    <property type="match status" value="1"/>
</dbReference>
<dbReference type="RefSeq" id="WP_012862371.1">
    <property type="nucleotide sequence ID" value="NC_013517.1"/>
</dbReference>
<evidence type="ECO:0000256" key="12">
    <source>
        <dbReference type="ARBA" id="ARBA00048594"/>
    </source>
</evidence>
<dbReference type="AlphaFoldDB" id="D1ANI5"/>
<dbReference type="Proteomes" id="UP000000845">
    <property type="component" value="Chromosome"/>
</dbReference>